<dbReference type="PANTHER" id="PTHR21716">
    <property type="entry name" value="TRANSMEMBRANE PROTEIN"/>
    <property type="match status" value="1"/>
</dbReference>
<dbReference type="RefSeq" id="WP_212724360.1">
    <property type="nucleotide sequence ID" value="NZ_CP071249.1"/>
</dbReference>
<feature type="transmembrane region" description="Helical" evidence="8">
    <location>
        <begin position="349"/>
        <end position="366"/>
    </location>
</feature>
<keyword evidence="5 8" id="KW-0812">Transmembrane</keyword>
<evidence type="ECO:0000313" key="12">
    <source>
        <dbReference type="Proteomes" id="UP001058072"/>
    </source>
</evidence>
<name>A0A9Q9FGQ1_9FIRM</name>
<feature type="transmembrane region" description="Helical" evidence="8">
    <location>
        <begin position="284"/>
        <end position="312"/>
    </location>
</feature>
<keyword evidence="6 8" id="KW-1133">Transmembrane helix</keyword>
<dbReference type="GO" id="GO:0005886">
    <property type="term" value="C:plasma membrane"/>
    <property type="evidence" value="ECO:0007669"/>
    <property type="project" value="UniProtKB-SubCell"/>
</dbReference>
<dbReference type="Pfam" id="PF01594">
    <property type="entry name" value="AI-2E_transport"/>
    <property type="match status" value="1"/>
</dbReference>
<evidence type="ECO:0000256" key="7">
    <source>
        <dbReference type="ARBA" id="ARBA00023136"/>
    </source>
</evidence>
<keyword evidence="3" id="KW-0813">Transport</keyword>
<evidence type="ECO:0000256" key="4">
    <source>
        <dbReference type="ARBA" id="ARBA00022475"/>
    </source>
</evidence>
<organism evidence="10 12">
    <name type="scientific">Turicibacter bilis</name>
    <dbReference type="NCBI Taxonomy" id="2735723"/>
    <lineage>
        <taxon>Bacteria</taxon>
        <taxon>Bacillati</taxon>
        <taxon>Bacillota</taxon>
        <taxon>Erysipelotrichia</taxon>
        <taxon>Erysipelotrichales</taxon>
        <taxon>Turicibacteraceae</taxon>
        <taxon>Turicibacter</taxon>
    </lineage>
</organism>
<evidence type="ECO:0000256" key="2">
    <source>
        <dbReference type="ARBA" id="ARBA00009773"/>
    </source>
</evidence>
<dbReference type="Proteomes" id="UP001058072">
    <property type="component" value="Chromosome"/>
</dbReference>
<feature type="transmembrane region" description="Helical" evidence="8">
    <location>
        <begin position="176"/>
        <end position="199"/>
    </location>
</feature>
<feature type="transmembrane region" description="Helical" evidence="8">
    <location>
        <begin position="247"/>
        <end position="278"/>
    </location>
</feature>
<keyword evidence="11" id="KW-1185">Reference proteome</keyword>
<dbReference type="AlphaFoldDB" id="A0A9Q9FGQ1"/>
<proteinExistence type="inferred from homology"/>
<evidence type="ECO:0000256" key="6">
    <source>
        <dbReference type="ARBA" id="ARBA00022989"/>
    </source>
</evidence>
<keyword evidence="7 8" id="KW-0472">Membrane</keyword>
<protein>
    <submittedName>
        <fullName evidence="10">AI-2E family transporter</fullName>
    </submittedName>
</protein>
<feature type="transmembrane region" description="Helical" evidence="8">
    <location>
        <begin position="12"/>
        <end position="30"/>
    </location>
</feature>
<feature type="transmembrane region" description="Helical" evidence="8">
    <location>
        <begin position="88"/>
        <end position="109"/>
    </location>
</feature>
<evidence type="ECO:0000313" key="10">
    <source>
        <dbReference type="EMBL" id="UUF09101.1"/>
    </source>
</evidence>
<evidence type="ECO:0000256" key="1">
    <source>
        <dbReference type="ARBA" id="ARBA00004651"/>
    </source>
</evidence>
<dbReference type="EMBL" id="CP071249">
    <property type="protein sequence ID" value="UUF05447.1"/>
    <property type="molecule type" value="Genomic_DNA"/>
</dbReference>
<dbReference type="EMBL" id="CP071250">
    <property type="protein sequence ID" value="UUF09101.1"/>
    <property type="molecule type" value="Genomic_DNA"/>
</dbReference>
<evidence type="ECO:0000256" key="5">
    <source>
        <dbReference type="ARBA" id="ARBA00022692"/>
    </source>
</evidence>
<dbReference type="PANTHER" id="PTHR21716:SF53">
    <property type="entry name" value="PERMEASE PERM-RELATED"/>
    <property type="match status" value="1"/>
</dbReference>
<dbReference type="Proteomes" id="UP001058016">
    <property type="component" value="Chromosome"/>
</dbReference>
<reference evidence="10 11" key="1">
    <citation type="submission" date="2021-03" db="EMBL/GenBank/DDBJ databases">
        <title>Comparative Genomics and Metabolomics in the genus Turicibacter.</title>
        <authorList>
            <person name="Maki J."/>
            <person name="Looft T."/>
        </authorList>
    </citation>
    <scope>NUCLEOTIDE SEQUENCE</scope>
    <source>
        <strain evidence="10">ISU324</strain>
        <strain evidence="9 11">MMM721</strain>
    </source>
</reference>
<feature type="transmembrane region" description="Helical" evidence="8">
    <location>
        <begin position="50"/>
        <end position="67"/>
    </location>
</feature>
<gene>
    <name evidence="9" type="ORF">J0J69_10215</name>
    <name evidence="10" type="ORF">J0J70_03675</name>
</gene>
<evidence type="ECO:0000313" key="9">
    <source>
        <dbReference type="EMBL" id="UUF05447.1"/>
    </source>
</evidence>
<evidence type="ECO:0000256" key="3">
    <source>
        <dbReference type="ARBA" id="ARBA00022448"/>
    </source>
</evidence>
<keyword evidence="4" id="KW-1003">Cell membrane</keyword>
<accession>A0A9Q9FGQ1</accession>
<evidence type="ECO:0000313" key="11">
    <source>
        <dbReference type="Proteomes" id="UP001058016"/>
    </source>
</evidence>
<dbReference type="InterPro" id="IPR002549">
    <property type="entry name" value="AI-2E-like"/>
</dbReference>
<evidence type="ECO:0000256" key="8">
    <source>
        <dbReference type="SAM" id="Phobius"/>
    </source>
</evidence>
<dbReference type="GO" id="GO:0055085">
    <property type="term" value="P:transmembrane transport"/>
    <property type="evidence" value="ECO:0007669"/>
    <property type="project" value="TreeGrafter"/>
</dbReference>
<sequence length="388" mass="43636">MKFNWNKKYNTIAVYAFIVVSLSIIFYNIISKLESFAGKLNEIMGIFQPFIIGFIIAYLLNFILKFYENKVFKMRGLNKVKKSSIRGLGILLSYITAGIILYVFMQFVLPQLIESVRGLINDIPRYVKELTIIVDTQLQEMNINQEYMTLISEKFAEITNWVIQLLTNVLPIVGNAVMSIASSIWNIVLGIIISIYLLMDKEKFFGLGKKVVTSLFNEKHTTIILDLANRTNLTFGKFIGGKIVDSLIIGILTFIILAIFKMPYVLLISVIIGITNIIPFFGPFIGAIPSAIIILFVSPIQALWFLVIVLVIQQVDGNIIGPKILGDSIGISAFWILFAILVAGKLFGLVGMIIGVPMFAVIYSIIKDIIESRLRYKGLPTETNNYMD</sequence>
<comment type="similarity">
    <text evidence="2">Belongs to the autoinducer-2 exporter (AI-2E) (TC 2.A.86) family.</text>
</comment>
<comment type="subcellular location">
    <subcellularLocation>
        <location evidence="1">Cell membrane</location>
        <topology evidence="1">Multi-pass membrane protein</topology>
    </subcellularLocation>
</comment>